<dbReference type="PANTHER" id="PTHR43661">
    <property type="entry name" value="D-XYLONATE DEHYDRATASE"/>
    <property type="match status" value="1"/>
</dbReference>
<comment type="function">
    <text evidence="9">Catalyzes the dehydration of 6-phospho-D-gluconate to 2-dehydro-3-deoxy-6-phospho-D-gluconate.</text>
</comment>
<keyword evidence="3 9" id="KW-0479">Metal-binding</keyword>
<comment type="cofactor">
    <cofactor evidence="9">
        <name>[4Fe-4S] cluster</name>
        <dbReference type="ChEBI" id="CHEBI:49883"/>
    </cofactor>
    <text evidence="9">Binds 1 [4Fe-4S] cluster.</text>
</comment>
<evidence type="ECO:0000259" key="12">
    <source>
        <dbReference type="Pfam" id="PF24877"/>
    </source>
</evidence>
<feature type="domain" description="Dihydroxy-acid/6-phosphogluconate dehydratase N-terminal" evidence="11">
    <location>
        <begin position="65"/>
        <end position="380"/>
    </location>
</feature>
<reference evidence="14" key="1">
    <citation type="journal article" date="2019" name="Int. J. Syst. Evol. Microbiol.">
        <title>The Global Catalogue of Microorganisms (GCM) 10K type strain sequencing project: providing services to taxonomists for standard genome sequencing and annotation.</title>
        <authorList>
            <consortium name="The Broad Institute Genomics Platform"/>
            <consortium name="The Broad Institute Genome Sequencing Center for Infectious Disease"/>
            <person name="Wu L."/>
            <person name="Ma J."/>
        </authorList>
    </citation>
    <scope>NUCLEOTIDE SEQUENCE [LARGE SCALE GENOMIC DNA]</scope>
    <source>
        <strain evidence="14">CGMCC 1.15341</strain>
    </source>
</reference>
<dbReference type="InterPro" id="IPR004786">
    <property type="entry name" value="6-phosphgluc_deHydtase"/>
</dbReference>
<evidence type="ECO:0000256" key="10">
    <source>
        <dbReference type="NCBIfam" id="TIGR01196"/>
    </source>
</evidence>
<feature type="binding site" evidence="9">
    <location>
        <position position="221"/>
    </location>
    <ligand>
        <name>[4Fe-4S] cluster</name>
        <dbReference type="ChEBI" id="CHEBI:49883"/>
    </ligand>
</feature>
<dbReference type="RefSeq" id="WP_188747911.1">
    <property type="nucleotide sequence ID" value="NZ_BMIJ01000004.1"/>
</dbReference>
<evidence type="ECO:0000313" key="14">
    <source>
        <dbReference type="Proteomes" id="UP000629025"/>
    </source>
</evidence>
<proteinExistence type="inferred from homology"/>
<feature type="binding site" evidence="9">
    <location>
        <position position="154"/>
    </location>
    <ligand>
        <name>[4Fe-4S] cluster</name>
        <dbReference type="ChEBI" id="CHEBI:49883"/>
    </ligand>
</feature>
<dbReference type="InterPro" id="IPR042096">
    <property type="entry name" value="Dihydro-acid_dehy_C"/>
</dbReference>
<dbReference type="PROSITE" id="PS00886">
    <property type="entry name" value="ILVD_EDD_1"/>
    <property type="match status" value="1"/>
</dbReference>
<dbReference type="InterPro" id="IPR020558">
    <property type="entry name" value="DiOHA_6PGluconate_deHydtase_CS"/>
</dbReference>
<dbReference type="InterPro" id="IPR056740">
    <property type="entry name" value="ILV_EDD_C"/>
</dbReference>
<comment type="pathway">
    <text evidence="9">Carbohydrate metabolism; Entner-Doudoroff pathway.</text>
</comment>
<gene>
    <name evidence="9 13" type="primary">edd</name>
    <name evidence="13" type="ORF">GCM10011352_20270</name>
</gene>
<dbReference type="PANTHER" id="PTHR43661:SF1">
    <property type="entry name" value="PHOSPHOGLUCONATE DEHYDRATASE"/>
    <property type="match status" value="1"/>
</dbReference>
<dbReference type="Pfam" id="PF24877">
    <property type="entry name" value="ILV_EDD_C"/>
    <property type="match status" value="1"/>
</dbReference>
<dbReference type="PROSITE" id="PS00887">
    <property type="entry name" value="ILVD_EDD_2"/>
    <property type="match status" value="1"/>
</dbReference>
<comment type="similarity">
    <text evidence="1 9">Belongs to the IlvD/Edd family.</text>
</comment>
<keyword evidence="7 9" id="KW-0456">Lyase</keyword>
<evidence type="ECO:0000256" key="1">
    <source>
        <dbReference type="ARBA" id="ARBA00006486"/>
    </source>
</evidence>
<evidence type="ECO:0000259" key="11">
    <source>
        <dbReference type="Pfam" id="PF00920"/>
    </source>
</evidence>
<keyword evidence="8 9" id="KW-0119">Carbohydrate metabolism</keyword>
<keyword evidence="6 9" id="KW-0311">Gluconate utilization</keyword>
<keyword evidence="14" id="KW-1185">Reference proteome</keyword>
<accession>A0ABQ1KEG1</accession>
<evidence type="ECO:0000256" key="6">
    <source>
        <dbReference type="ARBA" id="ARBA00023064"/>
    </source>
</evidence>
<dbReference type="EMBL" id="BMIJ01000004">
    <property type="protein sequence ID" value="GGB94163.1"/>
    <property type="molecule type" value="Genomic_DNA"/>
</dbReference>
<evidence type="ECO:0000256" key="3">
    <source>
        <dbReference type="ARBA" id="ARBA00022723"/>
    </source>
</evidence>
<keyword evidence="5 9" id="KW-0411">Iron-sulfur</keyword>
<dbReference type="SUPFAM" id="SSF143975">
    <property type="entry name" value="IlvD/EDD N-terminal domain-like"/>
    <property type="match status" value="1"/>
</dbReference>
<dbReference type="EC" id="4.2.1.12" evidence="9 10"/>
<keyword evidence="2 9" id="KW-0004">4Fe-4S</keyword>
<protein>
    <recommendedName>
        <fullName evidence="9 10">Phosphogluconate dehydratase</fullName>
        <ecNumber evidence="9 10">4.2.1.12</ecNumber>
    </recommendedName>
</protein>
<comment type="caution">
    <text evidence="13">The sequence shown here is derived from an EMBL/GenBank/DDBJ whole genome shotgun (WGS) entry which is preliminary data.</text>
</comment>
<dbReference type="Gene3D" id="3.50.30.80">
    <property type="entry name" value="IlvD/EDD C-terminal domain-like"/>
    <property type="match status" value="1"/>
</dbReference>
<dbReference type="HAMAP" id="MF_02094">
    <property type="entry name" value="Edd"/>
    <property type="match status" value="1"/>
</dbReference>
<evidence type="ECO:0000256" key="7">
    <source>
        <dbReference type="ARBA" id="ARBA00023239"/>
    </source>
</evidence>
<name>A0ABQ1KEG1_9GAMM</name>
<dbReference type="NCBIfam" id="TIGR01196">
    <property type="entry name" value="edd"/>
    <property type="match status" value="1"/>
</dbReference>
<dbReference type="SUPFAM" id="SSF52016">
    <property type="entry name" value="LeuD/IlvD-like"/>
    <property type="match status" value="1"/>
</dbReference>
<keyword evidence="4 9" id="KW-0408">Iron</keyword>
<evidence type="ECO:0000313" key="13">
    <source>
        <dbReference type="EMBL" id="GGB94163.1"/>
    </source>
</evidence>
<feature type="domain" description="Dihydroxy-acid/6-phosphogluconate dehydratase C-terminal" evidence="12">
    <location>
        <begin position="406"/>
        <end position="598"/>
    </location>
</feature>
<evidence type="ECO:0000256" key="2">
    <source>
        <dbReference type="ARBA" id="ARBA00022485"/>
    </source>
</evidence>
<dbReference type="Proteomes" id="UP000629025">
    <property type="component" value="Unassembled WGS sequence"/>
</dbReference>
<dbReference type="InterPro" id="IPR000581">
    <property type="entry name" value="ILV_EDD_N"/>
</dbReference>
<evidence type="ECO:0000256" key="4">
    <source>
        <dbReference type="ARBA" id="ARBA00023004"/>
    </source>
</evidence>
<evidence type="ECO:0000256" key="8">
    <source>
        <dbReference type="ARBA" id="ARBA00023277"/>
    </source>
</evidence>
<dbReference type="InterPro" id="IPR037237">
    <property type="entry name" value="IlvD/EDD_N"/>
</dbReference>
<comment type="catalytic activity">
    <reaction evidence="9">
        <text>6-phospho-D-gluconate = 2-dehydro-3-deoxy-6-phospho-D-gluconate + H2O</text>
        <dbReference type="Rhea" id="RHEA:17277"/>
        <dbReference type="ChEBI" id="CHEBI:15377"/>
        <dbReference type="ChEBI" id="CHEBI:57569"/>
        <dbReference type="ChEBI" id="CHEBI:58759"/>
        <dbReference type="EC" id="4.2.1.12"/>
    </reaction>
</comment>
<organism evidence="13 14">
    <name type="scientific">Marinobacterium zhoushanense</name>
    <dbReference type="NCBI Taxonomy" id="1679163"/>
    <lineage>
        <taxon>Bacteria</taxon>
        <taxon>Pseudomonadati</taxon>
        <taxon>Pseudomonadota</taxon>
        <taxon>Gammaproteobacteria</taxon>
        <taxon>Oceanospirillales</taxon>
        <taxon>Oceanospirillaceae</taxon>
        <taxon>Marinobacterium</taxon>
    </lineage>
</organism>
<dbReference type="Pfam" id="PF00920">
    <property type="entry name" value="ILVD_EDD_N"/>
    <property type="match status" value="1"/>
</dbReference>
<sequence length="610" mass="65152">MNPIVAAVTERIIERSRQTRADYLARMEQARRNKPHRTELSCGNLAHGFAACGGEDKNRLKMMQRANIGIISAYNDMLSAHQPLERFPALIKEAASGMGCTAQFAGGVPAMCDGVTQGQPGMELSLFSRDTIAMATAVGLSHNMFDAVLCLGVCDKIVPGLLIGALSFGHLPVIFVPAGPMTTGLSNSEKSRIRQLYAEGKVDRDALLQCESDSYHGPGTCTFYGTANSNQLLMEAMGVHLPGTSFVNPNTPLRDALTKAAAEQACRITELGPDYRPLCRVIDEKAIVNGIVALLATGGSTNHTMHIIAIARAAGVIVNWDDFSDLSDAVPLLTRIYPNGTADVNHFHAAGGMALLFNQLLSAKVLHEDVLTVAGQGLAQYTSEPFLDGEKLIWREGATQSLDSSVISSVGEPFAANGGLRLLKGNLGRGVIKVSAVKPEHRIVEAPALVLHDQDDLEPLFKSGDLDRDCVVVVRFQGPSAIGMPELHKLTPFLGTLQDRGFKVALVTDGRMSGASGKVPAAIHVTPEAYNGGMLARVRNGDLIRVNAETGELELLVNESELAKREPAISDVSHNHHGMGRELFAGMRRLVSGAEQGACSLFVDNPGQSI</sequence>
<evidence type="ECO:0000256" key="5">
    <source>
        <dbReference type="ARBA" id="ARBA00023014"/>
    </source>
</evidence>
<evidence type="ECO:0000256" key="9">
    <source>
        <dbReference type="HAMAP-Rule" id="MF_02094"/>
    </source>
</evidence>